<accession>A0A5J6SQT8</accession>
<organism evidence="2 3">
    <name type="scientific">Psychrobacillus glaciei</name>
    <dbReference type="NCBI Taxonomy" id="2283160"/>
    <lineage>
        <taxon>Bacteria</taxon>
        <taxon>Bacillati</taxon>
        <taxon>Bacillota</taxon>
        <taxon>Bacilli</taxon>
        <taxon>Bacillales</taxon>
        <taxon>Bacillaceae</taxon>
        <taxon>Psychrobacillus</taxon>
    </lineage>
</organism>
<gene>
    <name evidence="2" type="ORF">PB01_14980</name>
</gene>
<dbReference type="EMBL" id="CP031223">
    <property type="protein sequence ID" value="QFG00023.1"/>
    <property type="molecule type" value="Genomic_DNA"/>
</dbReference>
<feature type="domain" description="Amidase" evidence="1">
    <location>
        <begin position="31"/>
        <end position="464"/>
    </location>
</feature>
<evidence type="ECO:0000313" key="2">
    <source>
        <dbReference type="EMBL" id="QFG00023.1"/>
    </source>
</evidence>
<protein>
    <submittedName>
        <fullName evidence="2">Amidase</fullName>
        <ecNumber evidence="2">3.5.1.4</ecNumber>
    </submittedName>
</protein>
<dbReference type="AlphaFoldDB" id="A0A5J6SQT8"/>
<dbReference type="SUPFAM" id="SSF75304">
    <property type="entry name" value="Amidase signature (AS) enzymes"/>
    <property type="match status" value="1"/>
</dbReference>
<name>A0A5J6SQT8_9BACI</name>
<dbReference type="Proteomes" id="UP000325517">
    <property type="component" value="Chromosome"/>
</dbReference>
<evidence type="ECO:0000313" key="3">
    <source>
        <dbReference type="Proteomes" id="UP000325517"/>
    </source>
</evidence>
<proteinExistence type="predicted"/>
<evidence type="ECO:0000259" key="1">
    <source>
        <dbReference type="Pfam" id="PF01425"/>
    </source>
</evidence>
<dbReference type="Pfam" id="PF01425">
    <property type="entry name" value="Amidase"/>
    <property type="match status" value="1"/>
</dbReference>
<dbReference type="PANTHER" id="PTHR42678">
    <property type="entry name" value="AMIDASE"/>
    <property type="match status" value="1"/>
</dbReference>
<keyword evidence="3" id="KW-1185">Reference proteome</keyword>
<dbReference type="InterPro" id="IPR023631">
    <property type="entry name" value="Amidase_dom"/>
</dbReference>
<dbReference type="Gene3D" id="3.90.1300.10">
    <property type="entry name" value="Amidase signature (AS) domain"/>
    <property type="match status" value="1"/>
</dbReference>
<dbReference type="PANTHER" id="PTHR42678:SF34">
    <property type="entry name" value="OS04G0183300 PROTEIN"/>
    <property type="match status" value="1"/>
</dbReference>
<dbReference type="GO" id="GO:0004040">
    <property type="term" value="F:amidase activity"/>
    <property type="evidence" value="ECO:0007669"/>
    <property type="project" value="UniProtKB-EC"/>
</dbReference>
<sequence>MEIKFNKFFREELTIQEIQPGMEDGIITSKELTMYYLHRIAKYDQDGLKINSVLEINPHAIFIAEALDHERKIKGSRGPLHGIPVLLKDNIETNDSMHTSAGTIALENHISAQDAFLVARLRKAGAIILGKANMTELANGMSSEMWAGYSARGGQVKNPYGDENLFVGGSSSGSAVAVAANFTVLSVGTETDASILSPATQNSVVGIKPTVGLISRTGVIPFTYSQDTAGPFARNVTDAAILLGALTGVDSSDPATLKSEGRSLQDYTIYLDTNGLKGARIGVFNIASNESDEYDEELFNSAIQTLGDEGAIVIQEIEIPSFHREWSWGVSLYELKHSLDNYLSKLPPQLPVHSFSELIQFNKSLGEKALKYGQDKLEKREHFPNTLRNPEYLIARLEDLYFSQEQGIDFAVKKYNLDAILFPSYIGSTISAKAGYPSIAMPAGYMKSGKPFGVTFAGTAFSEGILIKLAYAFEQATKHRRSPCLLGKNDGGFRNEH</sequence>
<dbReference type="EC" id="3.5.1.4" evidence="2"/>
<dbReference type="RefSeq" id="WP_151700914.1">
    <property type="nucleotide sequence ID" value="NZ_CP031223.1"/>
</dbReference>
<dbReference type="KEGG" id="psyo:PB01_14980"/>
<dbReference type="InterPro" id="IPR036928">
    <property type="entry name" value="AS_sf"/>
</dbReference>
<keyword evidence="2" id="KW-0378">Hydrolase</keyword>
<dbReference type="NCBIfam" id="NF005300">
    <property type="entry name" value="PRK06828.1"/>
    <property type="match status" value="1"/>
</dbReference>
<reference evidence="2 3" key="1">
    <citation type="submission" date="2018-07" db="EMBL/GenBank/DDBJ databases">
        <title>Complete genome sequence of Psychrobacillus sp. PB01, isolated from iceberg, and comparative genome analysis of Psychrobacillus strains.</title>
        <authorList>
            <person name="Lee P.C."/>
        </authorList>
    </citation>
    <scope>NUCLEOTIDE SEQUENCE [LARGE SCALE GENOMIC DNA]</scope>
    <source>
        <strain evidence="2 3">PB01</strain>
    </source>
</reference>
<dbReference type="OrthoDB" id="9811471at2"/>